<dbReference type="InterPro" id="IPR038731">
    <property type="entry name" value="RgtA/B/C-like"/>
</dbReference>
<keyword evidence="1" id="KW-0472">Membrane</keyword>
<accession>A0A172TP89</accession>
<feature type="transmembrane region" description="Helical" evidence="1">
    <location>
        <begin position="87"/>
        <end position="107"/>
    </location>
</feature>
<dbReference type="EMBL" id="CP011388">
    <property type="protein sequence ID" value="ANE48899.1"/>
    <property type="molecule type" value="Genomic_DNA"/>
</dbReference>
<feature type="transmembrane region" description="Helical" evidence="1">
    <location>
        <begin position="347"/>
        <end position="366"/>
    </location>
</feature>
<evidence type="ECO:0000313" key="3">
    <source>
        <dbReference type="EMBL" id="ANE48899.1"/>
    </source>
</evidence>
<dbReference type="Pfam" id="PF13231">
    <property type="entry name" value="PMT_2"/>
    <property type="match status" value="1"/>
</dbReference>
<dbReference type="KEGG" id="pswu:SY83_12820"/>
<feature type="transmembrane region" description="Helical" evidence="1">
    <location>
        <begin position="319"/>
        <end position="335"/>
    </location>
</feature>
<evidence type="ECO:0000313" key="4">
    <source>
        <dbReference type="Proteomes" id="UP000076927"/>
    </source>
</evidence>
<protein>
    <recommendedName>
        <fullName evidence="2">Glycosyltransferase RgtA/B/C/D-like domain-containing protein</fullName>
    </recommendedName>
</protein>
<feature type="transmembrane region" description="Helical" evidence="1">
    <location>
        <begin position="291"/>
        <end position="313"/>
    </location>
</feature>
<feature type="domain" description="Glycosyltransferase RgtA/B/C/D-like" evidence="2">
    <location>
        <begin position="56"/>
        <end position="193"/>
    </location>
</feature>
<keyword evidence="1" id="KW-0812">Transmembrane</keyword>
<dbReference type="STRING" id="1178515.SY83_12820"/>
<dbReference type="AlphaFoldDB" id="A0A172TP89"/>
<evidence type="ECO:0000259" key="2">
    <source>
        <dbReference type="Pfam" id="PF13231"/>
    </source>
</evidence>
<feature type="transmembrane region" description="Helical" evidence="1">
    <location>
        <begin position="38"/>
        <end position="55"/>
    </location>
</feature>
<feature type="transmembrane region" description="Helical" evidence="1">
    <location>
        <begin position="114"/>
        <end position="131"/>
    </location>
</feature>
<organism evidence="3 4">
    <name type="scientific">Paenibacillus swuensis</name>
    <dbReference type="NCBI Taxonomy" id="1178515"/>
    <lineage>
        <taxon>Bacteria</taxon>
        <taxon>Bacillati</taxon>
        <taxon>Bacillota</taxon>
        <taxon>Bacilli</taxon>
        <taxon>Bacillales</taxon>
        <taxon>Paenibacillaceae</taxon>
        <taxon>Paenibacillus</taxon>
    </lineage>
</organism>
<sequence length="480" mass="53806">MFYLSWGITHSGPVRTWDEADFALALHRFDLLAMQPHFPGYPYFVLGGILMHRWLDDPAQALAAWNLLLTATALVPLYLLSRRYLTPMTSAALAAFLITMPYLWLLASQPMSEASGIAVLWWFLWSLAYALEHRSTKRLLLSAALFGVLMGIRLSFVPFGAGLVYLWYAHYIRDYTTKRRKFYPRLLFILSTALAFQLIWVIGLAASEGGLAGFLQLSVAFVQGHFSEWGGGAASSSLPMGERVLQYGINYFWTGLAAQSWIQAGAWAVIGLTSAYSFLSRPNNSSTKPDPILKLILLVVTAYGLWAFFAQNIEKPRHLSPLVAVSVWLVLAYALQTASKTQLHRGLLVALTAGIAMNLYTGTGWLTEQRMKPSAVAQLGNYMESVNEPLVLYTWEETRVLAYNGADFPHQRIETFELFKAEAEAQQSTKRVFVTDHVLNGFHAQNAELDGRFVKVAAFRAHPIFDPVYADIVLYEWLSP</sequence>
<feature type="transmembrane region" description="Helical" evidence="1">
    <location>
        <begin position="186"/>
        <end position="206"/>
    </location>
</feature>
<dbReference type="Proteomes" id="UP000076927">
    <property type="component" value="Chromosome"/>
</dbReference>
<name>A0A172TP89_9BACL</name>
<keyword evidence="4" id="KW-1185">Reference proteome</keyword>
<feature type="transmembrane region" description="Helical" evidence="1">
    <location>
        <begin position="62"/>
        <end position="81"/>
    </location>
</feature>
<feature type="transmembrane region" description="Helical" evidence="1">
    <location>
        <begin position="261"/>
        <end position="279"/>
    </location>
</feature>
<gene>
    <name evidence="3" type="ORF">SY83_12820</name>
</gene>
<feature type="transmembrane region" description="Helical" evidence="1">
    <location>
        <begin position="143"/>
        <end position="166"/>
    </location>
</feature>
<proteinExistence type="predicted"/>
<reference evidence="3 4" key="1">
    <citation type="submission" date="2015-01" db="EMBL/GenBank/DDBJ databases">
        <title>Paenibacillus swuensis/DY6/whole genome sequencing.</title>
        <authorList>
            <person name="Kim M.K."/>
            <person name="Srinivasan S."/>
            <person name="Lee J.-J."/>
        </authorList>
    </citation>
    <scope>NUCLEOTIDE SEQUENCE [LARGE SCALE GENOMIC DNA]</scope>
    <source>
        <strain evidence="3 4">DY6</strain>
    </source>
</reference>
<keyword evidence="1" id="KW-1133">Transmembrane helix</keyword>
<dbReference type="PATRIC" id="fig|1178515.4.peg.2566"/>
<evidence type="ECO:0000256" key="1">
    <source>
        <dbReference type="SAM" id="Phobius"/>
    </source>
</evidence>